<dbReference type="InterPro" id="IPR036249">
    <property type="entry name" value="Thioredoxin-like_sf"/>
</dbReference>
<dbReference type="PROSITE" id="PS51352">
    <property type="entry name" value="THIOREDOXIN_2"/>
    <property type="match status" value="1"/>
</dbReference>
<dbReference type="Proteomes" id="UP001597351">
    <property type="component" value="Unassembled WGS sequence"/>
</dbReference>
<evidence type="ECO:0000256" key="6">
    <source>
        <dbReference type="SAM" id="SignalP"/>
    </source>
</evidence>
<name>A0ABW4TLL8_9ACTN</name>
<dbReference type="SUPFAM" id="SSF52833">
    <property type="entry name" value="Thioredoxin-like"/>
    <property type="match status" value="1"/>
</dbReference>
<dbReference type="EMBL" id="JBHUGD010000003">
    <property type="protein sequence ID" value="MFD1947535.1"/>
    <property type="molecule type" value="Genomic_DNA"/>
</dbReference>
<dbReference type="InterPro" id="IPR013740">
    <property type="entry name" value="Redoxin"/>
</dbReference>
<keyword evidence="6" id="KW-0732">Signal</keyword>
<dbReference type="RefSeq" id="WP_343918715.1">
    <property type="nucleotide sequence ID" value="NZ_BAAAJT010000002.1"/>
</dbReference>
<comment type="caution">
    <text evidence="8">The sequence shown here is derived from an EMBL/GenBank/DDBJ whole genome shotgun (WGS) entry which is preliminary data.</text>
</comment>
<evidence type="ECO:0000256" key="1">
    <source>
        <dbReference type="ARBA" id="ARBA00004196"/>
    </source>
</evidence>
<dbReference type="InterPro" id="IPR050553">
    <property type="entry name" value="Thioredoxin_ResA/DsbE_sf"/>
</dbReference>
<gene>
    <name evidence="8" type="ORF">ACFSDE_12095</name>
</gene>
<comment type="subcellular location">
    <subcellularLocation>
        <location evidence="1">Cell envelope</location>
    </subcellularLocation>
</comment>
<dbReference type="CDD" id="cd02966">
    <property type="entry name" value="TlpA_like_family"/>
    <property type="match status" value="1"/>
</dbReference>
<evidence type="ECO:0000259" key="7">
    <source>
        <dbReference type="PROSITE" id="PS51352"/>
    </source>
</evidence>
<evidence type="ECO:0000256" key="2">
    <source>
        <dbReference type="ARBA" id="ARBA00022748"/>
    </source>
</evidence>
<reference evidence="9" key="1">
    <citation type="journal article" date="2019" name="Int. J. Syst. Evol. Microbiol.">
        <title>The Global Catalogue of Microorganisms (GCM) 10K type strain sequencing project: providing services to taxonomists for standard genome sequencing and annotation.</title>
        <authorList>
            <consortium name="The Broad Institute Genomics Platform"/>
            <consortium name="The Broad Institute Genome Sequencing Center for Infectious Disease"/>
            <person name="Wu L."/>
            <person name="Ma J."/>
        </authorList>
    </citation>
    <scope>NUCLEOTIDE SEQUENCE [LARGE SCALE GENOMIC DNA]</scope>
    <source>
        <strain evidence="9">CGMCC 1.12477</strain>
    </source>
</reference>
<evidence type="ECO:0000256" key="5">
    <source>
        <dbReference type="ARBA" id="ARBA00023284"/>
    </source>
</evidence>
<proteinExistence type="predicted"/>
<dbReference type="Gene3D" id="3.40.30.10">
    <property type="entry name" value="Glutaredoxin"/>
    <property type="match status" value="1"/>
</dbReference>
<feature type="domain" description="Thioredoxin" evidence="7">
    <location>
        <begin position="41"/>
        <end position="189"/>
    </location>
</feature>
<dbReference type="PANTHER" id="PTHR42852">
    <property type="entry name" value="THIOL:DISULFIDE INTERCHANGE PROTEIN DSBE"/>
    <property type="match status" value="1"/>
</dbReference>
<evidence type="ECO:0000313" key="8">
    <source>
        <dbReference type="EMBL" id="MFD1947535.1"/>
    </source>
</evidence>
<keyword evidence="4" id="KW-1015">Disulfide bond</keyword>
<sequence length="190" mass="20087">MRRLAPLLLSLSLLTGCSAFGGLDGTGEKGYISGDGAIVQRAVDEREEPISLEGEDLEGEPLSLEELRGKPVVVTVWGSWCPPCVAEAPDVVEAAERLGDDAAFVGLNLRDGNQAQGLAFERNYEVPFPSFYSPDGREMLAFRGVLTPRSIPAFVVLDAEGRVAASINGGLPSTQTLVDLVRDAEGAGRG</sequence>
<keyword evidence="2" id="KW-0201">Cytochrome c-type biogenesis</keyword>
<keyword evidence="3" id="KW-0735">Signal-anchor</keyword>
<evidence type="ECO:0000256" key="3">
    <source>
        <dbReference type="ARBA" id="ARBA00022968"/>
    </source>
</evidence>
<dbReference type="InterPro" id="IPR013766">
    <property type="entry name" value="Thioredoxin_domain"/>
</dbReference>
<feature type="chain" id="PRO_5047383873" evidence="6">
    <location>
        <begin position="22"/>
        <end position="190"/>
    </location>
</feature>
<keyword evidence="3" id="KW-0812">Transmembrane</keyword>
<dbReference type="PROSITE" id="PS51257">
    <property type="entry name" value="PROKAR_LIPOPROTEIN"/>
    <property type="match status" value="1"/>
</dbReference>
<dbReference type="PANTHER" id="PTHR42852:SF6">
    <property type="entry name" value="THIOL:DISULFIDE INTERCHANGE PROTEIN DSBE"/>
    <property type="match status" value="1"/>
</dbReference>
<dbReference type="Pfam" id="PF08534">
    <property type="entry name" value="Redoxin"/>
    <property type="match status" value="1"/>
</dbReference>
<keyword evidence="9" id="KW-1185">Reference proteome</keyword>
<evidence type="ECO:0000313" key="9">
    <source>
        <dbReference type="Proteomes" id="UP001597351"/>
    </source>
</evidence>
<accession>A0ABW4TLL8</accession>
<keyword evidence="5" id="KW-0676">Redox-active center</keyword>
<protein>
    <submittedName>
        <fullName evidence="8">TlpA family protein disulfide reductase</fullName>
    </submittedName>
</protein>
<evidence type="ECO:0000256" key="4">
    <source>
        <dbReference type="ARBA" id="ARBA00023157"/>
    </source>
</evidence>
<organism evidence="8 9">
    <name type="scientific">Nocardioides aestuarii</name>
    <dbReference type="NCBI Taxonomy" id="252231"/>
    <lineage>
        <taxon>Bacteria</taxon>
        <taxon>Bacillati</taxon>
        <taxon>Actinomycetota</taxon>
        <taxon>Actinomycetes</taxon>
        <taxon>Propionibacteriales</taxon>
        <taxon>Nocardioidaceae</taxon>
        <taxon>Nocardioides</taxon>
    </lineage>
</organism>
<dbReference type="InterPro" id="IPR017937">
    <property type="entry name" value="Thioredoxin_CS"/>
</dbReference>
<feature type="signal peptide" evidence="6">
    <location>
        <begin position="1"/>
        <end position="21"/>
    </location>
</feature>
<dbReference type="PROSITE" id="PS00194">
    <property type="entry name" value="THIOREDOXIN_1"/>
    <property type="match status" value="1"/>
</dbReference>